<dbReference type="SUPFAM" id="SSF48208">
    <property type="entry name" value="Six-hairpin glycosidases"/>
    <property type="match status" value="1"/>
</dbReference>
<dbReference type="PANTHER" id="PTHR33886">
    <property type="entry name" value="UNSATURATED RHAMNOGALACTURONAN HYDROLASE (EUROFUNG)"/>
    <property type="match status" value="1"/>
</dbReference>
<protein>
    <submittedName>
        <fullName evidence="3">Six-hairpin glycosidase-like protein</fullName>
    </submittedName>
</protein>
<evidence type="ECO:0000256" key="2">
    <source>
        <dbReference type="SAM" id="SignalP"/>
    </source>
</evidence>
<dbReference type="STRING" id="196109.A0A136JBW6"/>
<keyword evidence="2" id="KW-0732">Signal</keyword>
<dbReference type="EMBL" id="KQ964247">
    <property type="protein sequence ID" value="KXJ94640.1"/>
    <property type="molecule type" value="Genomic_DNA"/>
</dbReference>
<dbReference type="OrthoDB" id="540611at2759"/>
<proteinExistence type="predicted"/>
<dbReference type="InParanoid" id="A0A136JBW6"/>
<dbReference type="GO" id="GO:0005975">
    <property type="term" value="P:carbohydrate metabolic process"/>
    <property type="evidence" value="ECO:0007669"/>
    <property type="project" value="InterPro"/>
</dbReference>
<name>A0A136JBW6_9PEZI</name>
<keyword evidence="1" id="KW-0378">Hydrolase</keyword>
<dbReference type="GO" id="GO:0016798">
    <property type="term" value="F:hydrolase activity, acting on glycosyl bonds"/>
    <property type="evidence" value="ECO:0007669"/>
    <property type="project" value="UniProtKB-KW"/>
</dbReference>
<keyword evidence="4" id="KW-1185">Reference proteome</keyword>
<dbReference type="InterPro" id="IPR008928">
    <property type="entry name" value="6-hairpin_glycosidase_sf"/>
</dbReference>
<evidence type="ECO:0000256" key="1">
    <source>
        <dbReference type="ARBA" id="ARBA00022801"/>
    </source>
</evidence>
<evidence type="ECO:0000313" key="3">
    <source>
        <dbReference type="EMBL" id="KXJ94640.1"/>
    </source>
</evidence>
<gene>
    <name evidence="3" type="ORF">Micbo1qcDRAFT_232086</name>
</gene>
<feature type="signal peptide" evidence="2">
    <location>
        <begin position="1"/>
        <end position="18"/>
    </location>
</feature>
<dbReference type="InterPro" id="IPR052043">
    <property type="entry name" value="PolySaccharide_Degr_Enz"/>
</dbReference>
<dbReference type="PANTHER" id="PTHR33886:SF9">
    <property type="entry name" value="UNSATURATED RHAMNOGALACTURONAN HYDROLASE (EUROFUNG)"/>
    <property type="match status" value="1"/>
</dbReference>
<keyword evidence="3" id="KW-0326">Glycosidase</keyword>
<dbReference type="Gene3D" id="1.50.10.10">
    <property type="match status" value="1"/>
</dbReference>
<sequence>MALKHLLIAAATVFTSMAAPGSDPRPRTSYLTKMAKSYVSYGVPGTFHYSEAVLAEGFEAAIALTGDESLVSWYRNQIDGKVVLEDGTIRKWNLTHYSLDDYRIANNFLWWYKRTGEDKYRVAAETIREQINRHPRTPTGGFWHRKPAYPNQMWLDGIFMVDSFYATWTNYFDNDNTTAWDDILLQYDNIEKATRNKTSNLLVHGYDESKVAVWADPITDYISLIEVLQLFPKAHAGYGKLVNYYKTLSDGLLRAQDKTGGWWLIMNEGYPGRKGNYIESSASAMFTYGMLKGIDLGLIDRRTYLKPAKKAYGLLTDRFVSTNQNGTINWEGTIAVGSLSSNGSYEYYIGVPIVKNDYKGTGPFMLASYEYERWASRA</sequence>
<dbReference type="InterPro" id="IPR010905">
    <property type="entry name" value="Glyco_hydro_88"/>
</dbReference>
<dbReference type="AlphaFoldDB" id="A0A136JBW6"/>
<organism evidence="3 4">
    <name type="scientific">Microdochium bolleyi</name>
    <dbReference type="NCBI Taxonomy" id="196109"/>
    <lineage>
        <taxon>Eukaryota</taxon>
        <taxon>Fungi</taxon>
        <taxon>Dikarya</taxon>
        <taxon>Ascomycota</taxon>
        <taxon>Pezizomycotina</taxon>
        <taxon>Sordariomycetes</taxon>
        <taxon>Xylariomycetidae</taxon>
        <taxon>Xylariales</taxon>
        <taxon>Microdochiaceae</taxon>
        <taxon>Microdochium</taxon>
    </lineage>
</organism>
<reference evidence="4" key="1">
    <citation type="submission" date="2016-02" db="EMBL/GenBank/DDBJ databases">
        <title>Draft genome sequence of Microdochium bolleyi, a fungal endophyte of beachgrass.</title>
        <authorList>
            <consortium name="DOE Joint Genome Institute"/>
            <person name="David A.S."/>
            <person name="May G."/>
            <person name="Haridas S."/>
            <person name="Lim J."/>
            <person name="Wang M."/>
            <person name="Labutti K."/>
            <person name="Lipzen A."/>
            <person name="Barry K."/>
            <person name="Grigoriev I.V."/>
        </authorList>
    </citation>
    <scope>NUCLEOTIDE SEQUENCE [LARGE SCALE GENOMIC DNA]</scope>
    <source>
        <strain evidence="4">J235TASD1</strain>
    </source>
</reference>
<dbReference type="InterPro" id="IPR012341">
    <property type="entry name" value="6hp_glycosidase-like_sf"/>
</dbReference>
<feature type="chain" id="PRO_5007293694" evidence="2">
    <location>
        <begin position="19"/>
        <end position="378"/>
    </location>
</feature>
<dbReference type="Proteomes" id="UP000070501">
    <property type="component" value="Unassembled WGS sequence"/>
</dbReference>
<evidence type="ECO:0000313" key="4">
    <source>
        <dbReference type="Proteomes" id="UP000070501"/>
    </source>
</evidence>
<dbReference type="Pfam" id="PF07470">
    <property type="entry name" value="Glyco_hydro_88"/>
    <property type="match status" value="1"/>
</dbReference>
<accession>A0A136JBW6</accession>